<evidence type="ECO:0000313" key="1">
    <source>
        <dbReference type="EMBL" id="OMP02988.1"/>
    </source>
</evidence>
<dbReference type="AlphaFoldDB" id="A0A1R3K7M1"/>
<reference evidence="1 2" key="1">
    <citation type="submission" date="2013-09" db="EMBL/GenBank/DDBJ databases">
        <title>Corchorus capsularis genome sequencing.</title>
        <authorList>
            <person name="Alam M."/>
            <person name="Haque M.S."/>
            <person name="Islam M.S."/>
            <person name="Emdad E.M."/>
            <person name="Islam M.M."/>
            <person name="Ahmed B."/>
            <person name="Halim A."/>
            <person name="Hossen Q.M.M."/>
            <person name="Hossain M.Z."/>
            <person name="Ahmed R."/>
            <person name="Khan M.M."/>
            <person name="Islam R."/>
            <person name="Rashid M.M."/>
            <person name="Khan S.A."/>
            <person name="Rahman M.S."/>
            <person name="Alam M."/>
        </authorList>
    </citation>
    <scope>NUCLEOTIDE SEQUENCE [LARGE SCALE GENOMIC DNA]</scope>
    <source>
        <strain evidence="2">cv. CVL-1</strain>
        <tissue evidence="1">Whole seedling</tissue>
    </source>
</reference>
<organism evidence="1 2">
    <name type="scientific">Corchorus capsularis</name>
    <name type="common">Jute</name>
    <dbReference type="NCBI Taxonomy" id="210143"/>
    <lineage>
        <taxon>Eukaryota</taxon>
        <taxon>Viridiplantae</taxon>
        <taxon>Streptophyta</taxon>
        <taxon>Embryophyta</taxon>
        <taxon>Tracheophyta</taxon>
        <taxon>Spermatophyta</taxon>
        <taxon>Magnoliopsida</taxon>
        <taxon>eudicotyledons</taxon>
        <taxon>Gunneridae</taxon>
        <taxon>Pentapetalae</taxon>
        <taxon>rosids</taxon>
        <taxon>malvids</taxon>
        <taxon>Malvales</taxon>
        <taxon>Malvaceae</taxon>
        <taxon>Grewioideae</taxon>
        <taxon>Apeibeae</taxon>
        <taxon>Corchorus</taxon>
    </lineage>
</organism>
<dbReference type="EMBL" id="AWWV01006140">
    <property type="protein sequence ID" value="OMP02988.1"/>
    <property type="molecule type" value="Genomic_DNA"/>
</dbReference>
<proteinExistence type="predicted"/>
<keyword evidence="2" id="KW-1185">Reference proteome</keyword>
<sequence>MAESQKYRNIYRGSRACPAYLVNGGMGELKYKEKENVISIFKRIIANQIRI</sequence>
<gene>
    <name evidence="1" type="ORF">CCACVL1_02620</name>
</gene>
<comment type="caution">
    <text evidence="1">The sequence shown here is derived from an EMBL/GenBank/DDBJ whole genome shotgun (WGS) entry which is preliminary data.</text>
</comment>
<evidence type="ECO:0000313" key="2">
    <source>
        <dbReference type="Proteomes" id="UP000188268"/>
    </source>
</evidence>
<dbReference type="Proteomes" id="UP000188268">
    <property type="component" value="Unassembled WGS sequence"/>
</dbReference>
<protein>
    <submittedName>
        <fullName evidence="1">Uncharacterized protein</fullName>
    </submittedName>
</protein>
<name>A0A1R3K7M1_COCAP</name>
<accession>A0A1R3K7M1</accession>
<dbReference type="Gramene" id="OMP02988">
    <property type="protein sequence ID" value="OMP02988"/>
    <property type="gene ID" value="CCACVL1_02620"/>
</dbReference>